<evidence type="ECO:0000313" key="11">
    <source>
        <dbReference type="EMBL" id="KAA0187269.1"/>
    </source>
</evidence>
<keyword evidence="6" id="KW-0969">Cilium</keyword>
<sequence length="234" mass="26078">MFIIKHSSPLSRSQFHVKLGDHARAARMLIRVAENISKFPTHVVPILTSTVIECQKAGLKMAGFGYAAMLLRPEYREKLDPKHRRKFETLIRRPDRKPNNEVSVGGADEDVTGVEGEALTPCPSCSHPLLASVLYCTECRSTLPYCVITGNHVVKNDLTVCPTCQFPANYSDMMSFVENTDSPTCPMCSGELKRDAIRRITDPAKVLNTWIVNVDEPEEPDSPKPYESSEAERG</sequence>
<evidence type="ECO:0000259" key="10">
    <source>
        <dbReference type="Pfam" id="PF23145"/>
    </source>
</evidence>
<comment type="caution">
    <text evidence="11">The sequence shown here is derived from an EMBL/GenBank/DDBJ whole genome shotgun (WGS) entry which is preliminary data.</text>
</comment>
<keyword evidence="5" id="KW-0970">Cilium biogenesis/degradation</keyword>
<dbReference type="Proteomes" id="UP000728185">
    <property type="component" value="Unassembled WGS sequence"/>
</dbReference>
<evidence type="ECO:0000256" key="2">
    <source>
        <dbReference type="ARBA" id="ARBA00022490"/>
    </source>
</evidence>
<dbReference type="GO" id="GO:0060271">
    <property type="term" value="P:cilium assembly"/>
    <property type="evidence" value="ECO:0007669"/>
    <property type="project" value="TreeGrafter"/>
</dbReference>
<evidence type="ECO:0000256" key="7">
    <source>
        <dbReference type="ARBA" id="ARBA00023212"/>
    </source>
</evidence>
<keyword evidence="3" id="KW-0853">WD repeat</keyword>
<keyword evidence="2" id="KW-0963">Cytoplasm</keyword>
<evidence type="ECO:0000256" key="9">
    <source>
        <dbReference type="SAM" id="MobiDB-lite"/>
    </source>
</evidence>
<evidence type="ECO:0000313" key="12">
    <source>
        <dbReference type="Proteomes" id="UP000728185"/>
    </source>
</evidence>
<dbReference type="OrthoDB" id="10250638at2759"/>
<evidence type="ECO:0000256" key="3">
    <source>
        <dbReference type="ARBA" id="ARBA00022574"/>
    </source>
</evidence>
<evidence type="ECO:0000256" key="6">
    <source>
        <dbReference type="ARBA" id="ARBA00023069"/>
    </source>
</evidence>
<keyword evidence="8" id="KW-0966">Cell projection</keyword>
<proteinExistence type="predicted"/>
<evidence type="ECO:0000256" key="4">
    <source>
        <dbReference type="ARBA" id="ARBA00022737"/>
    </source>
</evidence>
<dbReference type="GO" id="GO:0030991">
    <property type="term" value="C:intraciliary transport particle A"/>
    <property type="evidence" value="ECO:0007669"/>
    <property type="project" value="TreeGrafter"/>
</dbReference>
<dbReference type="GO" id="GO:0005929">
    <property type="term" value="C:cilium"/>
    <property type="evidence" value="ECO:0007669"/>
    <property type="project" value="TreeGrafter"/>
</dbReference>
<dbReference type="AlphaFoldDB" id="A0A8E0RLX5"/>
<keyword evidence="4" id="KW-0677">Repeat</keyword>
<feature type="region of interest" description="Disordered" evidence="9">
    <location>
        <begin position="214"/>
        <end position="234"/>
    </location>
</feature>
<evidence type="ECO:0000256" key="5">
    <source>
        <dbReference type="ARBA" id="ARBA00022794"/>
    </source>
</evidence>
<evidence type="ECO:0000256" key="1">
    <source>
        <dbReference type="ARBA" id="ARBA00004120"/>
    </source>
</evidence>
<name>A0A8E0RLX5_9TREM</name>
<dbReference type="EMBL" id="LUCM01009246">
    <property type="protein sequence ID" value="KAA0187269.1"/>
    <property type="molecule type" value="Genomic_DNA"/>
</dbReference>
<evidence type="ECO:0000256" key="8">
    <source>
        <dbReference type="ARBA" id="ARBA00023273"/>
    </source>
</evidence>
<keyword evidence="12" id="KW-1185">Reference proteome</keyword>
<organism evidence="11 12">
    <name type="scientific">Fasciolopsis buskii</name>
    <dbReference type="NCBI Taxonomy" id="27845"/>
    <lineage>
        <taxon>Eukaryota</taxon>
        <taxon>Metazoa</taxon>
        <taxon>Spiralia</taxon>
        <taxon>Lophotrochozoa</taxon>
        <taxon>Platyhelminthes</taxon>
        <taxon>Trematoda</taxon>
        <taxon>Digenea</taxon>
        <taxon>Plagiorchiida</taxon>
        <taxon>Echinostomata</taxon>
        <taxon>Echinostomatoidea</taxon>
        <taxon>Fasciolidae</taxon>
        <taxon>Fasciolopsis</taxon>
    </lineage>
</organism>
<protein>
    <submittedName>
        <fullName evidence="11">WD repeat-containing protein 19</fullName>
    </submittedName>
</protein>
<dbReference type="InterPro" id="IPR056170">
    <property type="entry name" value="Znf_IFT121-like"/>
</dbReference>
<reference evidence="11" key="1">
    <citation type="submission" date="2019-05" db="EMBL/GenBank/DDBJ databases">
        <title>Annotation for the trematode Fasciolopsis buski.</title>
        <authorList>
            <person name="Choi Y.-J."/>
        </authorList>
    </citation>
    <scope>NUCLEOTIDE SEQUENCE</scope>
    <source>
        <strain evidence="11">HT</strain>
        <tissue evidence="11">Whole worm</tissue>
    </source>
</reference>
<feature type="domain" description="IFT121-like zinc finger" evidence="10">
    <location>
        <begin position="144"/>
        <end position="191"/>
    </location>
</feature>
<comment type="subcellular location">
    <subcellularLocation>
        <location evidence="1">Cytoplasm</location>
        <location evidence="1">Cytoskeleton</location>
        <location evidence="1">Cilium basal body</location>
    </subcellularLocation>
</comment>
<gene>
    <name evidence="11" type="ORF">FBUS_10310</name>
</gene>
<dbReference type="PANTHER" id="PTHR14920:SF0">
    <property type="entry name" value="WD REPEAT DOMAIN 19"/>
    <property type="match status" value="1"/>
</dbReference>
<dbReference type="InterPro" id="IPR040379">
    <property type="entry name" value="WDR19/dyf-2"/>
</dbReference>
<dbReference type="PANTHER" id="PTHR14920">
    <property type="entry name" value="OSMOTIC AVOIDANCE ABNORMAL PROTEIN 1/WD REPEAT MEMBRANE PROTEIN"/>
    <property type="match status" value="1"/>
</dbReference>
<dbReference type="Pfam" id="PF23145">
    <property type="entry name" value="Zf_2nd_IFT121"/>
    <property type="match status" value="1"/>
</dbReference>
<keyword evidence="7" id="KW-0206">Cytoskeleton</keyword>
<accession>A0A8E0RLX5</accession>
<dbReference type="GO" id="GO:0035721">
    <property type="term" value="P:intraciliary retrograde transport"/>
    <property type="evidence" value="ECO:0007669"/>
    <property type="project" value="InterPro"/>
</dbReference>